<gene>
    <name evidence="2" type="ORF">GTW51_21915</name>
</gene>
<dbReference type="Pfam" id="PF19447">
    <property type="entry name" value="DUF5985"/>
    <property type="match status" value="1"/>
</dbReference>
<feature type="transmembrane region" description="Helical" evidence="1">
    <location>
        <begin position="61"/>
        <end position="78"/>
    </location>
</feature>
<dbReference type="InterPro" id="IPR046027">
    <property type="entry name" value="DUF5985"/>
</dbReference>
<sequence length="84" mass="9881">MFEFMSGLIVAGFLISGLFFLRFWRRTGDLLFMAFALAFWLLALNQTLLVMSDLPYEERSWIYLLRLAAFTLIIVAIIRKNRRA</sequence>
<dbReference type="EMBL" id="JAAAMJ010000036">
    <property type="protein sequence ID" value="NDV89323.1"/>
    <property type="molecule type" value="Genomic_DNA"/>
</dbReference>
<accession>A0A6L9MNC6</accession>
<proteinExistence type="predicted"/>
<feature type="transmembrane region" description="Helical" evidence="1">
    <location>
        <begin position="30"/>
        <end position="49"/>
    </location>
</feature>
<evidence type="ECO:0000313" key="3">
    <source>
        <dbReference type="Proteomes" id="UP000476332"/>
    </source>
</evidence>
<organism evidence="2 3">
    <name type="scientific">Aurantimonas aggregata</name>
    <dbReference type="NCBI Taxonomy" id="2047720"/>
    <lineage>
        <taxon>Bacteria</taxon>
        <taxon>Pseudomonadati</taxon>
        <taxon>Pseudomonadota</taxon>
        <taxon>Alphaproteobacteria</taxon>
        <taxon>Hyphomicrobiales</taxon>
        <taxon>Aurantimonadaceae</taxon>
        <taxon>Aurantimonas</taxon>
    </lineage>
</organism>
<keyword evidence="3" id="KW-1185">Reference proteome</keyword>
<feature type="transmembrane region" description="Helical" evidence="1">
    <location>
        <begin position="6"/>
        <end position="23"/>
    </location>
</feature>
<dbReference type="Proteomes" id="UP000476332">
    <property type="component" value="Unassembled WGS sequence"/>
</dbReference>
<evidence type="ECO:0000313" key="2">
    <source>
        <dbReference type="EMBL" id="NDV89323.1"/>
    </source>
</evidence>
<keyword evidence="1" id="KW-0812">Transmembrane</keyword>
<comment type="caution">
    <text evidence="2">The sequence shown here is derived from an EMBL/GenBank/DDBJ whole genome shotgun (WGS) entry which is preliminary data.</text>
</comment>
<dbReference type="AlphaFoldDB" id="A0A6L9MNC6"/>
<evidence type="ECO:0000256" key="1">
    <source>
        <dbReference type="SAM" id="Phobius"/>
    </source>
</evidence>
<keyword evidence="1" id="KW-0472">Membrane</keyword>
<protein>
    <submittedName>
        <fullName evidence="2">Uncharacterized protein</fullName>
    </submittedName>
</protein>
<name>A0A6L9MNC6_9HYPH</name>
<reference evidence="2 3" key="1">
    <citation type="submission" date="2020-01" db="EMBL/GenBank/DDBJ databases">
        <title>Genomes of bacteria type strains.</title>
        <authorList>
            <person name="Chen J."/>
            <person name="Zhu S."/>
            <person name="Chen J."/>
        </authorList>
    </citation>
    <scope>NUCLEOTIDE SEQUENCE [LARGE SCALE GENOMIC DNA]</scope>
    <source>
        <strain evidence="2 3">KCTC 52919</strain>
    </source>
</reference>
<dbReference type="RefSeq" id="WP_163046170.1">
    <property type="nucleotide sequence ID" value="NZ_JAAAMJ010000036.1"/>
</dbReference>
<keyword evidence="1" id="KW-1133">Transmembrane helix</keyword>